<protein>
    <submittedName>
        <fullName evidence="1">Uncharacterized protein</fullName>
    </submittedName>
</protein>
<proteinExistence type="predicted"/>
<accession>A0A8F2E6N1</accession>
<evidence type="ECO:0000313" key="2">
    <source>
        <dbReference type="Proteomes" id="UP000683386"/>
    </source>
</evidence>
<dbReference type="RefSeq" id="YP_010655642.1">
    <property type="nucleotide sequence ID" value="NC_070830.1"/>
</dbReference>
<sequence length="160" mass="18127">MIIDHDTMTQMGPTDETMPLRVIQQAEPAVDYPVMEKRMQWAGPFPVRRVESMTGRLSIRKPELADVKPAGVVLEKFAREAPIEDVVEAVKVLSTPAPLTGEEIAQRSAAHVQRLFTEAGWNIAVWYGEHTKEFWVWDEKGLHSFSDLTSMYQGMGWEAL</sequence>
<dbReference type="EMBL" id="MW822144">
    <property type="protein sequence ID" value="QWT29817.1"/>
    <property type="molecule type" value="Genomic_DNA"/>
</dbReference>
<name>A0A8F2E6N1_9CAUD</name>
<dbReference type="Proteomes" id="UP000683386">
    <property type="component" value="Segment"/>
</dbReference>
<dbReference type="GeneID" id="77931508"/>
<gene>
    <name evidence="1" type="primary">36</name>
    <name evidence="1" type="ORF">SEA_KIMJONGPHILL_36</name>
</gene>
<dbReference type="KEGG" id="vg:77931508"/>
<reference evidence="1" key="1">
    <citation type="submission" date="2021-03" db="EMBL/GenBank/DDBJ databases">
        <authorList>
            <person name="Alqahtani R."/>
            <person name="Behailu E."/>
            <person name="Cappabianca D.W."/>
            <person name="Csanadi-Schwartz K.M."/>
            <person name="Dalal A.S."/>
            <person name="Fahim M.S."/>
            <person name="Franklin J.M."/>
            <person name="Gluckman M.H."/>
            <person name="Levine C.J."/>
            <person name="Martin N."/>
            <person name="Milza N."/>
            <person name="Najmabadi R."/>
            <person name="Newman A.M."/>
            <person name="Pajunar M."/>
            <person name="Qalawee I."/>
            <person name="Rizvi A."/>
            <person name="Samuel A."/>
            <person name="Smith A."/>
            <person name="Swann F.E."/>
            <person name="Sweeney P."/>
            <person name="Torres N.R."/>
            <person name="Ventrone L."/>
            <person name="Ventura L."/>
            <person name="Wroe M."/>
            <person name="Acquaye N.A."/>
            <person name="Agnes T.J."/>
            <person name="Ahmed A."/>
            <person name="Ahmed S."/>
            <person name="Amodu B.A."/>
            <person name="Arefeayne N.F."/>
            <person name="Asamoah-Frimpong E.A."/>
            <person name="Attaran A."/>
            <person name="Barragan J.M."/>
            <person name="Baumgarten L.N."/>
            <person name="Berhane B."/>
            <person name="Beyene A."/>
            <person name="Bhattarai B."/>
            <person name="Biondokin D.V."/>
            <person name="Boone B.K."/>
            <person name="Burney S.Z."/>
            <person name="Cayanan J.-R.T."/>
            <person name="Cesta G."/>
            <person name="Chang J."/>
            <person name="Chavez J."/>
            <person name="Chorbajian C."/>
            <person name="Christian S."/>
            <person name="Corns J.R."/>
            <person name="Corns N.R."/>
            <person name="Cowan J.T."/>
            <person name="Coyne C."/>
            <person name="Dadzie B."/>
            <person name="Datu D.-L.V."/>
            <person name="Deng B.C."/>
            <person name="Der L."/>
            <person name="Dickerson K."/>
            <person name="Dozier E."/>
            <person name="Egbunine A.O."/>
            <person name="Farooq M."/>
            <person name="Fonge A.E."/>
            <person name="Ghomsi-Nono M.P."/>
            <person name="Giampietro H."/>
            <person name="Gunnison R.P."/>
            <person name="Han S.H."/>
            <person name="Hennigan A.J."/>
            <person name="Hong A.N."/>
            <person name="Ijomor E.C."/>
            <person name="Jalali A."/>
            <person name="Jamil T.Z."/>
            <person name="Jenkins C.R."/>
            <person name="Joseph M.A."/>
            <person name="Jowanowitch O.J."/>
            <person name="Kang D."/>
            <person name="Khan A."/>
            <person name="Khan Z.K."/>
            <person name="Kiewe T."/>
            <person name="Kjerulf A.B."/>
            <person name="Kolosey V."/>
            <person name="Kurup M."/>
            <person name="Lee V.H."/>
            <person name="Llontop-Maldonado V."/>
            <person name="Long P."/>
            <person name="Lu N."/>
            <person name="Majekodunmi A."/>
            <person name="Malik H.W."/>
            <person name="Marcellino S.C."/>
            <person name="Martinez L.A."/>
            <person name="Meher F.N."/>
            <person name="Michelin M.A."/>
            <person name="Mitchell K.G."/>
            <person name="Mullens W.J."/>
            <person name="Nwakama C."/>
            <person name="Nwosu F.T."/>
            <person name="Oboh E.C."/>
            <person name="Odujinrin O."/>
            <person name="Ogunsan O."/>
            <person name="O'Neill K."/>
            <person name="Oxlaj J.A."/>
            <person name="Patel A.K."/>
            <person name="Patel B.R."/>
            <person name="Pham Q."/>
            <person name="Porter J."/>
            <person name="Portes J."/>
            <person name="Prokopenko A."/>
            <person name="Quraishi M."/>
            <person name="Qureshi M.-A."/>
            <person name="Rivera A."/>
            <person name="Rubalsky V."/>
            <person name="Saikali Y."/>
            <person name="Saqaf K."/>
            <person name="Saroya S.R."/>
            <person name="Seas A."/>
            <person name="Shadrick R.E."/>
            <person name="Sharda N."/>
            <person name="Sigindere M.T."/>
            <person name="Simbi V.G."/>
            <person name="Thuzar C."/>
            <person name="Tran K."/>
            <person name="Tran V.D."/>
            <person name="Trang W."/>
            <person name="Vaishnav N."/>
            <person name="Vuong K."/>
            <person name="Walker C."/>
            <person name="Wallace S.A."/>
            <person name="Warfield J.C."/>
            <person name="Wikina T."/>
            <person name="Wobbeking F.T."/>
            <person name="Worrent L.D."/>
            <person name="Yan T."/>
            <person name="Zehra A."/>
            <person name="Avazpour P."/>
            <person name="Kim F.M."/>
            <person name="Mason K."/>
            <person name="Nguyen D.A."/>
            <person name="Pettit S.M."/>
            <person name="Zhou O.J."/>
            <person name="Brissett D.L."/>
            <person name="Gualtieri C."/>
            <person name="Hufford T.M."/>
            <person name="Ko J.M."/>
            <person name="Novak J.K."/>
            <person name="Smith Z.M."/>
            <person name="Mayer-Bacon C."/>
            <person name="Erill I."/>
            <person name="Caruso S.M."/>
            <person name="Garlena R.A."/>
            <person name="Russell D.A."/>
            <person name="Pope W.H."/>
            <person name="Jacobs-Sera D."/>
            <person name="Hatfull G.F."/>
        </authorList>
    </citation>
    <scope>NUCLEOTIDE SEQUENCE</scope>
</reference>
<organism evidence="1 2">
    <name type="scientific">Streptomyces phage KimJongPhill</name>
    <dbReference type="NCBI Taxonomy" id="2848886"/>
    <lineage>
        <taxon>Viruses</taxon>
        <taxon>Duplodnaviria</taxon>
        <taxon>Heunggongvirae</taxon>
        <taxon>Uroviricota</taxon>
        <taxon>Caudoviricetes</taxon>
        <taxon>Zukovirus</taxon>
        <taxon>Zukovirus phill</taxon>
    </lineage>
</organism>
<keyword evidence="2" id="KW-1185">Reference proteome</keyword>
<evidence type="ECO:0000313" key="1">
    <source>
        <dbReference type="EMBL" id="QWT29817.1"/>
    </source>
</evidence>